<evidence type="ECO:0000256" key="1">
    <source>
        <dbReference type="SAM" id="MobiDB-lite"/>
    </source>
</evidence>
<sequence>MSMNTGTDTSIGRTRGNSSTGTSGRSLPGGDANPVRGDDRGLNKSTPTFAPSSASASPFGTFGTGEGGLAGLRRAAVEANAAAIVDRRKTADADGPYAGLSAKERKALARAARRLKGAFEDYPHLLAMKPREGYVFRSDYFEVDGSLACVLGFFHDDAARDDFGAFWGIGRIPLDFDLGVSVVLFEQVRRMGEKWIDDHISSSDKLGKLDSGEQDASGTASTRRKAEKVTTDVDTATAELQDGASYLHVHNRLLVKAPTLVILDETVESISRLYVDRFGTVKVAAYPGEQKQELAGLFKKNDKKRGKGQHFTSVEFAGSHSLVTNGLNDTGGEYVGSMFGDVNNSAVLFDVNDYGHHVVVADSTINNILGRAHVPDMWGSKVSQSALLNNGRVVHLVLDGANLDVLGPKLSKLTARLDMNSGDINMFEMFGERDDELSIFPAHLEKIVLMAEQAYETTENDRSIIRGSLKETLTTFYIDKGMWLRNAKENRKRLRLVNLDHKHLPRLQDLVTYFETQYRALSNSVARDEEALHAYNVLRLLFKDLLDNNGDLFNTFTNEEIDGVFEARRVLYDFSKLLRRGKGVAMAQLVNTVGFAVDNLGLGDTVIIHGTENIDNRVKEYIDTQFERLFARGGRVAYLYNDVDKMLADSAFNHFDKADWTVLGSMSETTVATYQKHLAQDIPPDLEHLVTTKGRTLAYLRRGVSNVVFDLDLALGINPARAEQRAQIESERKTEAPRAAQAGGARGAAVRRVEAPTQPQRPAMLPRRLPSAGTNRSPQNELQMRMAPTR</sequence>
<feature type="compositionally biased region" description="Low complexity" evidence="1">
    <location>
        <begin position="9"/>
        <end position="26"/>
    </location>
</feature>
<feature type="compositionally biased region" description="Low complexity" evidence="1">
    <location>
        <begin position="45"/>
        <end position="60"/>
    </location>
</feature>
<dbReference type="AlphaFoldDB" id="A0AA41R230"/>
<gene>
    <name evidence="2" type="ORF">MQH31_17395</name>
</gene>
<feature type="compositionally biased region" description="Polar residues" evidence="1">
    <location>
        <begin position="772"/>
        <end position="782"/>
    </location>
</feature>
<dbReference type="RefSeq" id="WP_243013072.1">
    <property type="nucleotide sequence ID" value="NZ_JALGAR010000006.1"/>
</dbReference>
<dbReference type="Proteomes" id="UP001165341">
    <property type="component" value="Unassembled WGS sequence"/>
</dbReference>
<feature type="region of interest" description="Disordered" evidence="1">
    <location>
        <begin position="1"/>
        <end position="60"/>
    </location>
</feature>
<comment type="caution">
    <text evidence="2">The sequence shown here is derived from an EMBL/GenBank/DDBJ whole genome shotgun (WGS) entry which is preliminary data.</text>
</comment>
<keyword evidence="3" id="KW-1185">Reference proteome</keyword>
<evidence type="ECO:0000313" key="3">
    <source>
        <dbReference type="Proteomes" id="UP001165341"/>
    </source>
</evidence>
<dbReference type="EMBL" id="JALGAR010000006">
    <property type="protein sequence ID" value="MCI4659581.1"/>
    <property type="molecule type" value="Genomic_DNA"/>
</dbReference>
<proteinExistence type="predicted"/>
<reference evidence="2" key="1">
    <citation type="submission" date="2022-03" db="EMBL/GenBank/DDBJ databases">
        <title>Cryobacterium sp. nov. strain ZS14-85, isolated from Antarctic soil.</title>
        <authorList>
            <person name="Li J."/>
            <person name="Niu G."/>
        </authorList>
    </citation>
    <scope>NUCLEOTIDE SEQUENCE</scope>
    <source>
        <strain evidence="2">ZS14-85</strain>
    </source>
</reference>
<name>A0AA41R230_9MICO</name>
<feature type="region of interest" description="Disordered" evidence="1">
    <location>
        <begin position="207"/>
        <end position="231"/>
    </location>
</feature>
<feature type="region of interest" description="Disordered" evidence="1">
    <location>
        <begin position="727"/>
        <end position="790"/>
    </location>
</feature>
<feature type="compositionally biased region" description="Basic and acidic residues" evidence="1">
    <location>
        <begin position="727"/>
        <end position="736"/>
    </location>
</feature>
<organism evidence="2 3">
    <name type="scientific">Cryobacterium zhongshanensis</name>
    <dbReference type="NCBI Taxonomy" id="2928153"/>
    <lineage>
        <taxon>Bacteria</taxon>
        <taxon>Bacillati</taxon>
        <taxon>Actinomycetota</taxon>
        <taxon>Actinomycetes</taxon>
        <taxon>Micrococcales</taxon>
        <taxon>Microbacteriaceae</taxon>
        <taxon>Cryobacterium</taxon>
    </lineage>
</organism>
<feature type="compositionally biased region" description="Low complexity" evidence="1">
    <location>
        <begin position="737"/>
        <end position="750"/>
    </location>
</feature>
<evidence type="ECO:0000313" key="2">
    <source>
        <dbReference type="EMBL" id="MCI4659581.1"/>
    </source>
</evidence>
<protein>
    <submittedName>
        <fullName evidence="2">Uncharacterized protein</fullName>
    </submittedName>
</protein>
<accession>A0AA41R230</accession>